<dbReference type="SUPFAM" id="SSF56300">
    <property type="entry name" value="Metallo-dependent phosphatases"/>
    <property type="match status" value="1"/>
</dbReference>
<dbReference type="PROSITE" id="PS00786">
    <property type="entry name" value="5_NUCLEOTIDASE_2"/>
    <property type="match status" value="1"/>
</dbReference>
<dbReference type="InterPro" id="IPR029052">
    <property type="entry name" value="Metallo-depent_PP-like"/>
</dbReference>
<dbReference type="GO" id="GO:0009166">
    <property type="term" value="P:nucleotide catabolic process"/>
    <property type="evidence" value="ECO:0007669"/>
    <property type="project" value="InterPro"/>
</dbReference>
<dbReference type="GO" id="GO:0016788">
    <property type="term" value="F:hydrolase activity, acting on ester bonds"/>
    <property type="evidence" value="ECO:0007669"/>
    <property type="project" value="InterPro"/>
</dbReference>
<dbReference type="Proteomes" id="UP000319836">
    <property type="component" value="Unassembled WGS sequence"/>
</dbReference>
<evidence type="ECO:0000259" key="4">
    <source>
        <dbReference type="Pfam" id="PF02872"/>
    </source>
</evidence>
<dbReference type="PANTHER" id="PTHR11575">
    <property type="entry name" value="5'-NUCLEOTIDASE-RELATED"/>
    <property type="match status" value="1"/>
</dbReference>
<dbReference type="InterPro" id="IPR004843">
    <property type="entry name" value="Calcineurin-like_PHP"/>
</dbReference>
<evidence type="ECO:0000313" key="6">
    <source>
        <dbReference type="Proteomes" id="UP000319836"/>
    </source>
</evidence>
<dbReference type="InterPro" id="IPR006179">
    <property type="entry name" value="5_nucleotidase/apyrase"/>
</dbReference>
<dbReference type="Pfam" id="PF02872">
    <property type="entry name" value="5_nucleotid_C"/>
    <property type="match status" value="2"/>
</dbReference>
<accession>A0A538U6F0</accession>
<dbReference type="AlphaFoldDB" id="A0A538U6F0"/>
<protein>
    <recommendedName>
        <fullName evidence="7">5'-Nucleotidase C-terminal domain-containing protein</fullName>
    </recommendedName>
</protein>
<proteinExistence type="predicted"/>
<reference evidence="5 6" key="1">
    <citation type="journal article" date="2019" name="Nat. Microbiol.">
        <title>Mediterranean grassland soil C-N compound turnover is dependent on rainfall and depth, and is mediated by genomically divergent microorganisms.</title>
        <authorList>
            <person name="Diamond S."/>
            <person name="Andeer P.F."/>
            <person name="Li Z."/>
            <person name="Crits-Christoph A."/>
            <person name="Burstein D."/>
            <person name="Anantharaman K."/>
            <person name="Lane K.R."/>
            <person name="Thomas B.C."/>
            <person name="Pan C."/>
            <person name="Northen T.R."/>
            <person name="Banfield J.F."/>
        </authorList>
    </citation>
    <scope>NUCLEOTIDE SEQUENCE [LARGE SCALE GENOMIC DNA]</scope>
    <source>
        <strain evidence="5">WS_10</strain>
    </source>
</reference>
<dbReference type="PRINTS" id="PR01607">
    <property type="entry name" value="APYRASEFAMLY"/>
</dbReference>
<feature type="domain" description="5'-Nucleotidase C-terminal" evidence="4">
    <location>
        <begin position="30"/>
        <end position="162"/>
    </location>
</feature>
<evidence type="ECO:0000256" key="1">
    <source>
        <dbReference type="ARBA" id="ARBA00022729"/>
    </source>
</evidence>
<organism evidence="5 6">
    <name type="scientific">Eiseniibacteriota bacterium</name>
    <dbReference type="NCBI Taxonomy" id="2212470"/>
    <lineage>
        <taxon>Bacteria</taxon>
        <taxon>Candidatus Eiseniibacteriota</taxon>
    </lineage>
</organism>
<evidence type="ECO:0000259" key="3">
    <source>
        <dbReference type="Pfam" id="PF00149"/>
    </source>
</evidence>
<evidence type="ECO:0000313" key="5">
    <source>
        <dbReference type="EMBL" id="TMQ71474.1"/>
    </source>
</evidence>
<evidence type="ECO:0008006" key="7">
    <source>
        <dbReference type="Google" id="ProtNLM"/>
    </source>
</evidence>
<dbReference type="InterPro" id="IPR008334">
    <property type="entry name" value="5'-Nucleotdase_C"/>
</dbReference>
<dbReference type="Pfam" id="PF00149">
    <property type="entry name" value="Metallophos"/>
    <property type="match status" value="1"/>
</dbReference>
<sequence>MKLGLTILSLLALLISPSLRADEIRLDDVVARATRDVVVRSALEDNALLDLCHRSLLEASGAEVSLAFPLPPGVRLQAGPITVRQALALAPKDEPIVVVELTAARLEELLETGAQRLPAYAWDEGSPLVAPAADDSAWITADGVSYEIDLTAPPGRRVVHLALRGGAGRERSIRRRERPSAGRVARAHAAHGDDRRCVRPPLERPARLRPAAGAASHRSPGAPRRGPARGGDPPLSRPARAPRRPRILAGARVRVARGAAVGRLPRSSRFARAVVDGLVKRHLIGELATDEYFQPFAAVRLPMVLDWCERAARFAHYALERESDAESFRRSLLAGTSWVRPGRATTRDTVTRAQLLGFIANARFPVVRVLYTTDFHGAMEPIRRGARSRGGSAALAGRIGALRDENAEGTVLLDGGDVFQGTMISNLAYGRPVVEQMNRLGYTAMAIGNHEFDWSVDTLVRRIDTMRFATLGANITEAATGRRPRWARSDTLVVRRGVRVGVFGLAYPRTPTVTLPRNVATLRFGDDSTAAAAFPHSLRGRGADVVLACGHIPGTQDSTGVVSGDLARLARGVPGVDAWLGGHSHTWVDGEVRGIPTLIPGSRGEAIGVCDLVVDPVRDRVAERHHRLVSVWVDETAPDSTIAALVARWGRDVERQAREPIGVSSLRLGRERGGESAIGSFVADVMRAVTGADLALQNNGGLRAELPQGTVTRSDLYEVMPFDNTIVTVELTGAEIRRLLEEGLMRERVMQVSGIRYRFDLGRLSGSRVTALLDGEGRPLDERRTFRVAVNDFMAAGGDDLATLTQARRRVDTNIGVRDAIENDLRARSQMAGGFRYEGDGRVLREPGSRAPSGE</sequence>
<dbReference type="Gene3D" id="3.60.21.10">
    <property type="match status" value="1"/>
</dbReference>
<comment type="caution">
    <text evidence="5">The sequence shown here is derived from an EMBL/GenBank/DDBJ whole genome shotgun (WGS) entry which is preliminary data.</text>
</comment>
<evidence type="ECO:0000256" key="2">
    <source>
        <dbReference type="SAM" id="MobiDB-lite"/>
    </source>
</evidence>
<dbReference type="Gene3D" id="3.90.780.10">
    <property type="entry name" value="5'-Nucleotidase, C-terminal domain"/>
    <property type="match status" value="2"/>
</dbReference>
<dbReference type="SUPFAM" id="SSF55816">
    <property type="entry name" value="5'-nucleotidase (syn. UDP-sugar hydrolase), C-terminal domain"/>
    <property type="match status" value="2"/>
</dbReference>
<keyword evidence="1" id="KW-0732">Signal</keyword>
<feature type="domain" description="Calcineurin-like phosphoesterase" evidence="3">
    <location>
        <begin position="368"/>
        <end position="586"/>
    </location>
</feature>
<dbReference type="CDD" id="cd00845">
    <property type="entry name" value="MPP_UshA_N_like"/>
    <property type="match status" value="1"/>
</dbReference>
<dbReference type="InterPro" id="IPR036907">
    <property type="entry name" value="5'-Nucleotdase_C_sf"/>
</dbReference>
<dbReference type="EMBL" id="VBPA01000123">
    <property type="protein sequence ID" value="TMQ71474.1"/>
    <property type="molecule type" value="Genomic_DNA"/>
</dbReference>
<feature type="compositionally biased region" description="Basic and acidic residues" evidence="2">
    <location>
        <begin position="190"/>
        <end position="206"/>
    </location>
</feature>
<feature type="compositionally biased region" description="Low complexity" evidence="2">
    <location>
        <begin position="208"/>
        <end position="239"/>
    </location>
</feature>
<dbReference type="GO" id="GO:0046872">
    <property type="term" value="F:metal ion binding"/>
    <property type="evidence" value="ECO:0007669"/>
    <property type="project" value="InterPro"/>
</dbReference>
<gene>
    <name evidence="5" type="ORF">E6K80_05485</name>
</gene>
<feature type="region of interest" description="Disordered" evidence="2">
    <location>
        <begin position="168"/>
        <end position="246"/>
    </location>
</feature>
<dbReference type="GO" id="GO:0000166">
    <property type="term" value="F:nucleotide binding"/>
    <property type="evidence" value="ECO:0007669"/>
    <property type="project" value="InterPro"/>
</dbReference>
<name>A0A538U6F0_UNCEI</name>
<dbReference type="InterPro" id="IPR006146">
    <property type="entry name" value="5'-Nucleotdase_CS"/>
</dbReference>
<feature type="domain" description="5'-Nucleotidase C-terminal" evidence="4">
    <location>
        <begin position="667"/>
        <end position="804"/>
    </location>
</feature>
<dbReference type="PANTHER" id="PTHR11575:SF24">
    <property type="entry name" value="5'-NUCLEOTIDASE"/>
    <property type="match status" value="1"/>
</dbReference>